<sequence length="43" mass="4657">MAEADDVPAALDSLRAVFADLGIDEHDAVEESYTDMVAYKRGV</sequence>
<proteinExistence type="predicted"/>
<organism evidence="1 2">
    <name type="scientific">Amycolatopsis echigonensis</name>
    <dbReference type="NCBI Taxonomy" id="2576905"/>
    <lineage>
        <taxon>Bacteria</taxon>
        <taxon>Bacillati</taxon>
        <taxon>Actinomycetota</taxon>
        <taxon>Actinomycetes</taxon>
        <taxon>Pseudonocardiales</taxon>
        <taxon>Pseudonocardiaceae</taxon>
        <taxon>Amycolatopsis</taxon>
    </lineage>
</organism>
<accession>A0A2N3WSR7</accession>
<dbReference type="RefSeq" id="WP_279630037.1">
    <property type="nucleotide sequence ID" value="NZ_JACJHR010000006.1"/>
</dbReference>
<evidence type="ECO:0000313" key="2">
    <source>
        <dbReference type="Proteomes" id="UP000233750"/>
    </source>
</evidence>
<evidence type="ECO:0000313" key="1">
    <source>
        <dbReference type="EMBL" id="PKV96929.1"/>
    </source>
</evidence>
<gene>
    <name evidence="1" type="ORF">ATK30_7894</name>
</gene>
<name>A0A2N3WSR7_9PSEU</name>
<protein>
    <submittedName>
        <fullName evidence="1">Uncharacterized protein</fullName>
    </submittedName>
</protein>
<comment type="caution">
    <text evidence="1">The sequence shown here is derived from an EMBL/GenBank/DDBJ whole genome shotgun (WGS) entry which is preliminary data.</text>
</comment>
<keyword evidence="2" id="KW-1185">Reference proteome</keyword>
<dbReference type="EMBL" id="PJMY01000003">
    <property type="protein sequence ID" value="PKV96929.1"/>
    <property type="molecule type" value="Genomic_DNA"/>
</dbReference>
<dbReference type="Proteomes" id="UP000233750">
    <property type="component" value="Unassembled WGS sequence"/>
</dbReference>
<reference evidence="1 2" key="1">
    <citation type="submission" date="2017-12" db="EMBL/GenBank/DDBJ databases">
        <title>Sequencing the genomes of 1000 Actinobacteria strains.</title>
        <authorList>
            <person name="Klenk H.-P."/>
        </authorList>
    </citation>
    <scope>NUCLEOTIDE SEQUENCE [LARGE SCALE GENOMIC DNA]</scope>
    <source>
        <strain evidence="1 2">DSM 45165</strain>
    </source>
</reference>
<dbReference type="AlphaFoldDB" id="A0A2N3WSR7"/>